<dbReference type="PANTHER" id="PTHR43591:SF24">
    <property type="entry name" value="2-METHOXY-6-POLYPRENYL-1,4-BENZOQUINOL METHYLASE, MITOCHONDRIAL"/>
    <property type="match status" value="1"/>
</dbReference>
<organism evidence="2 3">
    <name type="scientific">Rhizobium rhizogenes NBRC 13257</name>
    <dbReference type="NCBI Taxonomy" id="1220581"/>
    <lineage>
        <taxon>Bacteria</taxon>
        <taxon>Pseudomonadati</taxon>
        <taxon>Pseudomonadota</taxon>
        <taxon>Alphaproteobacteria</taxon>
        <taxon>Hyphomicrobiales</taxon>
        <taxon>Rhizobiaceae</taxon>
        <taxon>Rhizobium/Agrobacterium group</taxon>
        <taxon>Rhizobium</taxon>
    </lineage>
</organism>
<evidence type="ECO:0000313" key="2">
    <source>
        <dbReference type="EMBL" id="GAJ91118.1"/>
    </source>
</evidence>
<proteinExistence type="predicted"/>
<dbReference type="SUPFAM" id="SSF53335">
    <property type="entry name" value="S-adenosyl-L-methionine-dependent methyltransferases"/>
    <property type="match status" value="1"/>
</dbReference>
<comment type="caution">
    <text evidence="2">The sequence shown here is derived from an EMBL/GenBank/DDBJ whole genome shotgun (WGS) entry which is preliminary data.</text>
</comment>
<sequence>MSSITTGNEKQYGDSRKLAARGRLNREYTIAETGWFPWVAGQFPLKAGDRILDVGCGPGWFWAATVDNLPESLDLTLSDLSPGMVQEAVERCRPLAFGRVTDQQADATALPFEDGSFDAVIAMHMLYHIRDQSLAIAEMYRVLKPGGFLAVTTNGAGNMRKMYELTTVFGSPPYDPAGAAFGYDTAERLMQAQFGNVTMTQHPARLRVTEPEDVFLALTSYPPGEGADEVQLAAFRDAIAEAFRAGGGALETEKETGLFISRKAA</sequence>
<feature type="domain" description="Methyltransferase type 11" evidence="1">
    <location>
        <begin position="52"/>
        <end position="150"/>
    </location>
</feature>
<keyword evidence="2" id="KW-0808">Transferase</keyword>
<name>A0AA87Q7J9_RHIRH</name>
<protein>
    <submittedName>
        <fullName evidence="2">Methyltransferase</fullName>
    </submittedName>
</protein>
<dbReference type="InterPro" id="IPR029063">
    <property type="entry name" value="SAM-dependent_MTases_sf"/>
</dbReference>
<accession>A0AA87Q7J9</accession>
<dbReference type="CDD" id="cd02440">
    <property type="entry name" value="AdoMet_MTases"/>
    <property type="match status" value="1"/>
</dbReference>
<reference evidence="2 3" key="1">
    <citation type="submission" date="2014-05" db="EMBL/GenBank/DDBJ databases">
        <title>Whole genome shotgun sequence of Rhizobium rhizogenes NBRC 13257.</title>
        <authorList>
            <person name="Katano-Makiyama Y."/>
            <person name="Hosoyama A."/>
            <person name="Hashimoto M."/>
            <person name="Hosoyama Y."/>
            <person name="Noguchi M."/>
            <person name="Tsuchikane K."/>
            <person name="Kimura A."/>
            <person name="Ohji S."/>
            <person name="Ichikawa N."/>
            <person name="Yamazoe A."/>
            <person name="Fujita N."/>
        </authorList>
    </citation>
    <scope>NUCLEOTIDE SEQUENCE [LARGE SCALE GENOMIC DNA]</scope>
    <source>
        <strain evidence="2 3">NBRC 13257</strain>
    </source>
</reference>
<dbReference type="EMBL" id="BAYX01000001">
    <property type="protein sequence ID" value="GAJ91118.1"/>
    <property type="molecule type" value="Genomic_DNA"/>
</dbReference>
<dbReference type="Proteomes" id="UP000026941">
    <property type="component" value="Unassembled WGS sequence"/>
</dbReference>
<evidence type="ECO:0000313" key="3">
    <source>
        <dbReference type="Proteomes" id="UP000026941"/>
    </source>
</evidence>
<gene>
    <name evidence="2" type="ORF">RRH01S_01_05900</name>
</gene>
<dbReference type="Gene3D" id="3.40.50.150">
    <property type="entry name" value="Vaccinia Virus protein VP39"/>
    <property type="match status" value="1"/>
</dbReference>
<dbReference type="RefSeq" id="WP_012651647.1">
    <property type="nucleotide sequence ID" value="NZ_BAYX01000001.1"/>
</dbReference>
<dbReference type="GO" id="GO:0032259">
    <property type="term" value="P:methylation"/>
    <property type="evidence" value="ECO:0007669"/>
    <property type="project" value="UniProtKB-KW"/>
</dbReference>
<dbReference type="PANTHER" id="PTHR43591">
    <property type="entry name" value="METHYLTRANSFERASE"/>
    <property type="match status" value="1"/>
</dbReference>
<keyword evidence="2" id="KW-0489">Methyltransferase</keyword>
<evidence type="ECO:0000259" key="1">
    <source>
        <dbReference type="Pfam" id="PF08241"/>
    </source>
</evidence>
<dbReference type="InterPro" id="IPR013216">
    <property type="entry name" value="Methyltransf_11"/>
</dbReference>
<dbReference type="Pfam" id="PF08241">
    <property type="entry name" value="Methyltransf_11"/>
    <property type="match status" value="1"/>
</dbReference>
<dbReference type="AlphaFoldDB" id="A0AA87Q7J9"/>
<dbReference type="GO" id="GO:0008757">
    <property type="term" value="F:S-adenosylmethionine-dependent methyltransferase activity"/>
    <property type="evidence" value="ECO:0007669"/>
    <property type="project" value="InterPro"/>
</dbReference>
<dbReference type="GeneID" id="86848693"/>